<reference evidence="1 2" key="1">
    <citation type="submission" date="2021-03" db="EMBL/GenBank/DDBJ databases">
        <title>The first data on the complete genome of the tetrodotoxin-producing bacterium.</title>
        <authorList>
            <person name="Melnikova D.I."/>
            <person name="Nijland R."/>
            <person name="Magarlamov T.Y."/>
        </authorList>
    </citation>
    <scope>NUCLEOTIDE SEQUENCE [LARGE SCALE GENOMIC DNA]</scope>
    <source>
        <strain evidence="1 2">1839</strain>
    </source>
</reference>
<name>A0ABX8FAN7_9BACI</name>
<proteinExistence type="predicted"/>
<dbReference type="EMBL" id="CP071709">
    <property type="protein sequence ID" value="QVY61185.1"/>
    <property type="molecule type" value="Genomic_DNA"/>
</dbReference>
<organism evidence="1 2">
    <name type="scientific">Cytobacillus gottheilii</name>
    <dbReference type="NCBI Taxonomy" id="859144"/>
    <lineage>
        <taxon>Bacteria</taxon>
        <taxon>Bacillati</taxon>
        <taxon>Bacillota</taxon>
        <taxon>Bacilli</taxon>
        <taxon>Bacillales</taxon>
        <taxon>Bacillaceae</taxon>
        <taxon>Cytobacillus</taxon>
    </lineage>
</organism>
<dbReference type="Proteomes" id="UP000679247">
    <property type="component" value="Chromosome"/>
</dbReference>
<evidence type="ECO:0000313" key="1">
    <source>
        <dbReference type="EMBL" id="QVY61185.1"/>
    </source>
</evidence>
<dbReference type="RefSeq" id="WP_214476178.1">
    <property type="nucleotide sequence ID" value="NZ_CP071709.1"/>
</dbReference>
<protein>
    <submittedName>
        <fullName evidence="1">Uncharacterized protein</fullName>
    </submittedName>
</protein>
<sequence length="107" mass="12278">MIFFESSFTLSISPPHGLKRIQLQKRLFIHTMSKDVTVNISSAFLHKLSLPSVSGNINRERIRIYSEMFIGGAIILSAMDHIAFYRQIDSAYTLHPRILKMIDIREG</sequence>
<accession>A0ABX8FAN7</accession>
<evidence type="ECO:0000313" key="2">
    <source>
        <dbReference type="Proteomes" id="UP000679247"/>
    </source>
</evidence>
<keyword evidence="2" id="KW-1185">Reference proteome</keyword>
<gene>
    <name evidence="1" type="ORF">J1899_19840</name>
</gene>